<dbReference type="Gene3D" id="3.40.50.150">
    <property type="entry name" value="Vaccinia Virus protein VP39"/>
    <property type="match status" value="1"/>
</dbReference>
<dbReference type="FunFam" id="3.30.300.110:FF:000001">
    <property type="entry name" value="tRNA (guanine(37)-N1)-methyltransferase"/>
    <property type="match status" value="1"/>
</dbReference>
<proteinExistence type="inferred from homology"/>
<dbReference type="Pfam" id="PF02475">
    <property type="entry name" value="TRM5-TYW2_MTfase"/>
    <property type="match status" value="1"/>
</dbReference>
<dbReference type="InterPro" id="IPR056743">
    <property type="entry name" value="TRM5-TYW2-like_MTfase"/>
</dbReference>
<dbReference type="Pfam" id="PF25133">
    <property type="entry name" value="TYW2_N_2"/>
    <property type="match status" value="1"/>
</dbReference>
<comment type="function">
    <text evidence="11">Specifically methylates the N1 position of guanosine-37 in various cytoplasmic and mitochondrial tRNAs. Methylation is not dependent on the nature of the nucleoside 5' of the target nucleoside. This is the first step in the biosynthesis of wybutosine (yW), a modified base adjacent to the anticodon of tRNAs and required for accurate decoding.</text>
</comment>
<keyword evidence="8 11" id="KW-0539">Nucleus</keyword>
<dbReference type="GO" id="GO:0070901">
    <property type="term" value="P:mitochondrial tRNA methylation"/>
    <property type="evidence" value="ECO:0007669"/>
    <property type="project" value="TreeGrafter"/>
</dbReference>
<evidence type="ECO:0000256" key="7">
    <source>
        <dbReference type="ARBA" id="ARBA00023128"/>
    </source>
</evidence>
<evidence type="ECO:0000256" key="8">
    <source>
        <dbReference type="ARBA" id="ARBA00023242"/>
    </source>
</evidence>
<dbReference type="InterPro" id="IPR056744">
    <property type="entry name" value="TRM5/TYW2-like_N"/>
</dbReference>
<evidence type="ECO:0000256" key="6">
    <source>
        <dbReference type="ARBA" id="ARBA00022694"/>
    </source>
</evidence>
<keyword evidence="6 11" id="KW-0819">tRNA processing</keyword>
<keyword evidence="4 11" id="KW-0808">Transferase</keyword>
<keyword evidence="7 11" id="KW-0496">Mitochondrion</keyword>
<evidence type="ECO:0000256" key="1">
    <source>
        <dbReference type="ARBA" id="ARBA00009775"/>
    </source>
</evidence>
<evidence type="ECO:0000313" key="13">
    <source>
        <dbReference type="EMBL" id="CAG2258051.1"/>
    </source>
</evidence>
<feature type="binding site" evidence="11">
    <location>
        <position position="299"/>
    </location>
    <ligand>
        <name>S-adenosyl-L-methionine</name>
        <dbReference type="ChEBI" id="CHEBI:59789"/>
    </ligand>
</feature>
<evidence type="ECO:0000256" key="10">
    <source>
        <dbReference type="ARBA" id="ARBA00047783"/>
    </source>
</evidence>
<dbReference type="SUPFAM" id="SSF53335">
    <property type="entry name" value="S-adenosyl-L-methionine-dependent methyltransferases"/>
    <property type="match status" value="1"/>
</dbReference>
<protein>
    <recommendedName>
        <fullName evidence="11">tRNA (guanine(37)-N1)-methyltransferase</fullName>
        <ecNumber evidence="11">2.1.1.228</ecNumber>
    </recommendedName>
    <alternativeName>
        <fullName evidence="11">M1G-methyltransferase</fullName>
    </alternativeName>
    <alternativeName>
        <fullName evidence="11">tRNA [GM37] methyltransferase</fullName>
    </alternativeName>
    <alternativeName>
        <fullName evidence="11">tRNA methyltransferase 5 homolog</fullName>
    </alternativeName>
</protein>
<evidence type="ECO:0000256" key="3">
    <source>
        <dbReference type="ARBA" id="ARBA00022603"/>
    </source>
</evidence>
<comment type="catalytic activity">
    <reaction evidence="10 11">
        <text>guanosine(37) in tRNA + S-adenosyl-L-methionine = N(1)-methylguanosine(37) in tRNA + S-adenosyl-L-homocysteine + H(+)</text>
        <dbReference type="Rhea" id="RHEA:36899"/>
        <dbReference type="Rhea" id="RHEA-COMP:10145"/>
        <dbReference type="Rhea" id="RHEA-COMP:10147"/>
        <dbReference type="ChEBI" id="CHEBI:15378"/>
        <dbReference type="ChEBI" id="CHEBI:57856"/>
        <dbReference type="ChEBI" id="CHEBI:59789"/>
        <dbReference type="ChEBI" id="CHEBI:73542"/>
        <dbReference type="ChEBI" id="CHEBI:74269"/>
        <dbReference type="EC" id="2.1.1.228"/>
    </reaction>
</comment>
<keyword evidence="3 11" id="KW-0489">Methyltransferase</keyword>
<dbReference type="GO" id="GO:0005759">
    <property type="term" value="C:mitochondrial matrix"/>
    <property type="evidence" value="ECO:0007669"/>
    <property type="project" value="UniProtKB-SubCell"/>
</dbReference>
<dbReference type="EMBL" id="CAJPWZ010003335">
    <property type="protein sequence ID" value="CAG2258051.1"/>
    <property type="molecule type" value="Genomic_DNA"/>
</dbReference>
<evidence type="ECO:0000313" key="14">
    <source>
        <dbReference type="Proteomes" id="UP000683360"/>
    </source>
</evidence>
<dbReference type="GO" id="GO:0005634">
    <property type="term" value="C:nucleus"/>
    <property type="evidence" value="ECO:0007669"/>
    <property type="project" value="UniProtKB-SubCell"/>
</dbReference>
<dbReference type="OrthoDB" id="408788at2759"/>
<keyword evidence="5 11" id="KW-0949">S-adenosyl-L-methionine</keyword>
<dbReference type="PANTHER" id="PTHR23245">
    <property type="entry name" value="TRNA METHYLTRANSFERASE"/>
    <property type="match status" value="1"/>
</dbReference>
<dbReference type="InterPro" id="IPR025792">
    <property type="entry name" value="tRNA_Gua_MeTrfase_euk"/>
</dbReference>
<evidence type="ECO:0000256" key="2">
    <source>
        <dbReference type="ARBA" id="ARBA00022490"/>
    </source>
</evidence>
<reference evidence="13" key="1">
    <citation type="submission" date="2021-03" db="EMBL/GenBank/DDBJ databases">
        <authorList>
            <person name="Bekaert M."/>
        </authorList>
    </citation>
    <scope>NUCLEOTIDE SEQUENCE</scope>
</reference>
<evidence type="ECO:0000256" key="9">
    <source>
        <dbReference type="ARBA" id="ARBA00045951"/>
    </source>
</evidence>
<feature type="binding site" evidence="11">
    <location>
        <begin position="338"/>
        <end position="339"/>
    </location>
    <ligand>
        <name>S-adenosyl-L-methionine</name>
        <dbReference type="ChEBI" id="CHEBI:59789"/>
    </ligand>
</feature>
<dbReference type="GO" id="GO:0052906">
    <property type="term" value="F:tRNA (guanine(37)-N1)-methyltransferase activity"/>
    <property type="evidence" value="ECO:0007669"/>
    <property type="project" value="UniProtKB-UniRule"/>
</dbReference>
<evidence type="ECO:0000259" key="12">
    <source>
        <dbReference type="PROSITE" id="PS51684"/>
    </source>
</evidence>
<comment type="subcellular location">
    <subcellularLocation>
        <location evidence="11">Mitochondrion matrix</location>
    </subcellularLocation>
    <subcellularLocation>
        <location evidence="11">Nucleus</location>
    </subcellularLocation>
    <subcellularLocation>
        <location evidence="11">Cytoplasm</location>
    </subcellularLocation>
    <text evidence="11">Predominantly in the mitochondria and in the nucleus.</text>
</comment>
<sequence length="512" mass="58858">MFIKQLFHRCIPRLSSIDSKRLVVVRTETNGHKFLQVARYKFFDRIPLINLPAISSNFYDIFNDLKFKMDNIDSESEVLELCPPKHVLGMKVLDKSAFKRTCKIPGVKVPIKAIKQMSKCMKLSMLRMPKLKPIADLENSDPDYKSHKLFLLNPLKYKSLDDFSNEERQMFNEAEVDLKSFQQYDTELCYENWTASEIIPAIVKTNVSGFSIIGHIAHLNLKDEVLQYKHIIGQVLMDKNPSVKTVVNKTGQIDNTFRNFKMELIAGEDNMMAQAKEHGFTFEFDFSKVYWNPRLSSEHQRVVKEIKEGDVVYDVFAGVGPFAIPAAKSRKAIVFANDLNPSSYESLCKNIKLNKIKTEVTCSNLDGREFIKTIVKPDILKRWKNYKETGNKTNLKVVMNLPALGIEFTDTFQSLFVDIDDNIKPTSSDLLPYMYVYCFTKSESPEADVKQRIESTIGSPLPDNFTIHNVRNVAPKKEMMCVSFHMPAEVLFRQKPKEGDGPEVKKRRIESE</sequence>
<dbReference type="SMR" id="A0A8S3VML9"/>
<feature type="domain" description="SAM-dependent methyltransferase TRM5/TYW2-type" evidence="12">
    <location>
        <begin position="210"/>
        <end position="488"/>
    </location>
</feature>
<dbReference type="CDD" id="cd02440">
    <property type="entry name" value="AdoMet_MTases"/>
    <property type="match status" value="1"/>
</dbReference>
<dbReference type="Proteomes" id="UP000683360">
    <property type="component" value="Unassembled WGS sequence"/>
</dbReference>
<comment type="caution">
    <text evidence="13">The sequence shown here is derived from an EMBL/GenBank/DDBJ whole genome shotgun (WGS) entry which is preliminary data.</text>
</comment>
<dbReference type="Gene3D" id="3.30.300.110">
    <property type="entry name" value="Met-10+ protein-like domains"/>
    <property type="match status" value="1"/>
</dbReference>
<feature type="binding site" evidence="11">
    <location>
        <position position="400"/>
    </location>
    <ligand>
        <name>S-adenosyl-L-methionine</name>
        <dbReference type="ChEBI" id="CHEBI:59789"/>
    </ligand>
</feature>
<evidence type="ECO:0000256" key="11">
    <source>
        <dbReference type="HAMAP-Rule" id="MF_03152"/>
    </source>
</evidence>
<dbReference type="HAMAP" id="MF_03152">
    <property type="entry name" value="TRM5"/>
    <property type="match status" value="1"/>
</dbReference>
<dbReference type="AlphaFoldDB" id="A0A8S3VML9"/>
<dbReference type="PROSITE" id="PS51684">
    <property type="entry name" value="SAM_MT_TRM5_TYW2"/>
    <property type="match status" value="1"/>
</dbReference>
<gene>
    <name evidence="13" type="ORF">MEDL_69247</name>
</gene>
<keyword evidence="2 11" id="KW-0963">Cytoplasm</keyword>
<dbReference type="InterPro" id="IPR030382">
    <property type="entry name" value="MeTrfase_TRM5/TYW2"/>
</dbReference>
<dbReference type="EC" id="2.1.1.228" evidence="11"/>
<dbReference type="PANTHER" id="PTHR23245:SF36">
    <property type="entry name" value="TRNA (GUANINE(37)-N1)-METHYLTRANSFERASE"/>
    <property type="match status" value="1"/>
</dbReference>
<keyword evidence="14" id="KW-1185">Reference proteome</keyword>
<feature type="binding site" evidence="11">
    <location>
        <begin position="366"/>
        <end position="367"/>
    </location>
    <ligand>
        <name>S-adenosyl-L-methionine</name>
        <dbReference type="ChEBI" id="CHEBI:59789"/>
    </ligand>
</feature>
<comment type="similarity">
    <text evidence="11">Belongs to the TRM5 / TYW2 family.</text>
</comment>
<accession>A0A8S3VML9</accession>
<evidence type="ECO:0000256" key="5">
    <source>
        <dbReference type="ARBA" id="ARBA00022691"/>
    </source>
</evidence>
<comment type="function">
    <text evidence="9">Involved in mitochondrial tRNA methylation. Specifically methylates the N1 position of guanosine-37 in various tRNAs. Methylation is not dependent on the nature of the nucleoside 5' of the target nucleoside. This is the first step in the biosynthesis of wybutosine (yW), a modified base adjacent to the anticodon of tRNAs and required for accurate decoding.</text>
</comment>
<comment type="subunit">
    <text evidence="11">Monomer.</text>
</comment>
<name>A0A8S3VML9_MYTED</name>
<organism evidence="13 14">
    <name type="scientific">Mytilus edulis</name>
    <name type="common">Blue mussel</name>
    <dbReference type="NCBI Taxonomy" id="6550"/>
    <lineage>
        <taxon>Eukaryota</taxon>
        <taxon>Metazoa</taxon>
        <taxon>Spiralia</taxon>
        <taxon>Lophotrochozoa</taxon>
        <taxon>Mollusca</taxon>
        <taxon>Bivalvia</taxon>
        <taxon>Autobranchia</taxon>
        <taxon>Pteriomorphia</taxon>
        <taxon>Mytilida</taxon>
        <taxon>Mytiloidea</taxon>
        <taxon>Mytilidae</taxon>
        <taxon>Mytilinae</taxon>
        <taxon>Mytilus</taxon>
    </lineage>
</organism>
<dbReference type="GO" id="GO:0002939">
    <property type="term" value="P:tRNA N1-guanine methylation"/>
    <property type="evidence" value="ECO:0007669"/>
    <property type="project" value="TreeGrafter"/>
</dbReference>
<comment type="similarity">
    <text evidence="1">Belongs to the class I-like SAM-binding methyltransferase superfamily. TRM5/TYW2 family.</text>
</comment>
<evidence type="ECO:0000256" key="4">
    <source>
        <dbReference type="ARBA" id="ARBA00022679"/>
    </source>
</evidence>
<dbReference type="InterPro" id="IPR029063">
    <property type="entry name" value="SAM-dependent_MTases_sf"/>
</dbReference>